<dbReference type="SUPFAM" id="SSF55021">
    <property type="entry name" value="ACT-like"/>
    <property type="match status" value="2"/>
</dbReference>
<evidence type="ECO:0000259" key="3">
    <source>
        <dbReference type="PROSITE" id="PS51671"/>
    </source>
</evidence>
<accession>A0AAV7GZY5</accession>
<sequence>MLAAFLHSSTITTSEVVQVLTDLNLIIIKAYISSDGGWIMGVFNVTDHEGKKIRDETTIKLLVDYIRKSLWADSSFLPSRRRSVDFVPSSDYTSIELTGTDRPSLISEVSAVLTDLKCNVVTAEIWMHNNRAAVVMQVIDEVTGAAITDLEKLSRIKELLCNVLRGNNKTRGAKTAISMGVTHT</sequence>
<proteinExistence type="predicted"/>
<protein>
    <recommendedName>
        <fullName evidence="2">ACT domain-containing protein ACR</fullName>
    </recommendedName>
    <alternativeName>
        <fullName evidence="2">Protein ACT DOMAIN REPEATS</fullName>
    </alternativeName>
</protein>
<keyword evidence="5" id="KW-1185">Reference proteome</keyword>
<reference evidence="4 5" key="1">
    <citation type="journal article" date="2021" name="Hortic Res">
        <title>Chromosome-scale assembly of the Dendrobium chrysotoxum genome enhances the understanding of orchid evolution.</title>
        <authorList>
            <person name="Zhang Y."/>
            <person name="Zhang G.Q."/>
            <person name="Zhang D."/>
            <person name="Liu X.D."/>
            <person name="Xu X.Y."/>
            <person name="Sun W.H."/>
            <person name="Yu X."/>
            <person name="Zhu X."/>
            <person name="Wang Z.W."/>
            <person name="Zhao X."/>
            <person name="Zhong W.Y."/>
            <person name="Chen H."/>
            <person name="Yin W.L."/>
            <person name="Huang T."/>
            <person name="Niu S.C."/>
            <person name="Liu Z.J."/>
        </authorList>
    </citation>
    <scope>NUCLEOTIDE SEQUENCE [LARGE SCALE GENOMIC DNA]</scope>
    <source>
        <strain evidence="4">Lindl</strain>
    </source>
</reference>
<keyword evidence="1 2" id="KW-0677">Repeat</keyword>
<dbReference type="InterPro" id="IPR040217">
    <property type="entry name" value="ACR1-12"/>
</dbReference>
<name>A0AAV7GZY5_DENCH</name>
<dbReference type="AlphaFoldDB" id="A0AAV7GZY5"/>
<evidence type="ECO:0000256" key="1">
    <source>
        <dbReference type="ARBA" id="ARBA00022737"/>
    </source>
</evidence>
<gene>
    <name evidence="4" type="ORF">IEQ34_009165</name>
</gene>
<comment type="caution">
    <text evidence="4">The sequence shown here is derived from an EMBL/GenBank/DDBJ whole genome shotgun (WGS) entry which is preliminary data.</text>
</comment>
<dbReference type="GO" id="GO:0016597">
    <property type="term" value="F:amino acid binding"/>
    <property type="evidence" value="ECO:0007669"/>
    <property type="project" value="UniProtKB-UniRule"/>
</dbReference>
<evidence type="ECO:0000313" key="4">
    <source>
        <dbReference type="EMBL" id="KAH0461590.1"/>
    </source>
</evidence>
<evidence type="ECO:0000313" key="5">
    <source>
        <dbReference type="Proteomes" id="UP000775213"/>
    </source>
</evidence>
<comment type="function">
    <text evidence="2">Binds amino acids.</text>
</comment>
<dbReference type="Gene3D" id="3.30.70.260">
    <property type="match status" value="1"/>
</dbReference>
<evidence type="ECO:0000256" key="2">
    <source>
        <dbReference type="RuleBase" id="RU369043"/>
    </source>
</evidence>
<organism evidence="4 5">
    <name type="scientific">Dendrobium chrysotoxum</name>
    <name type="common">Orchid</name>
    <dbReference type="NCBI Taxonomy" id="161865"/>
    <lineage>
        <taxon>Eukaryota</taxon>
        <taxon>Viridiplantae</taxon>
        <taxon>Streptophyta</taxon>
        <taxon>Embryophyta</taxon>
        <taxon>Tracheophyta</taxon>
        <taxon>Spermatophyta</taxon>
        <taxon>Magnoliopsida</taxon>
        <taxon>Liliopsida</taxon>
        <taxon>Asparagales</taxon>
        <taxon>Orchidaceae</taxon>
        <taxon>Epidendroideae</taxon>
        <taxon>Malaxideae</taxon>
        <taxon>Dendrobiinae</taxon>
        <taxon>Dendrobium</taxon>
    </lineage>
</organism>
<dbReference type="PROSITE" id="PS51671">
    <property type="entry name" value="ACT"/>
    <property type="match status" value="1"/>
</dbReference>
<dbReference type="InterPro" id="IPR002912">
    <property type="entry name" value="ACT_dom"/>
</dbReference>
<feature type="domain" description="ACT" evidence="3">
    <location>
        <begin position="94"/>
        <end position="178"/>
    </location>
</feature>
<dbReference type="Proteomes" id="UP000775213">
    <property type="component" value="Unassembled WGS sequence"/>
</dbReference>
<dbReference type="PANTHER" id="PTHR31096:SF22">
    <property type="entry name" value="ACT DOMAIN-CONTAINING PROTEIN ACR4"/>
    <property type="match status" value="1"/>
</dbReference>
<dbReference type="EMBL" id="JAGFBR010000009">
    <property type="protein sequence ID" value="KAH0461590.1"/>
    <property type="molecule type" value="Genomic_DNA"/>
</dbReference>
<dbReference type="PANTHER" id="PTHR31096">
    <property type="entry name" value="ACT DOMAIN-CONTAINING PROTEIN ACR4-RELATED"/>
    <property type="match status" value="1"/>
</dbReference>
<dbReference type="InterPro" id="IPR045865">
    <property type="entry name" value="ACT-like_dom_sf"/>
</dbReference>
<dbReference type="Pfam" id="PF13740">
    <property type="entry name" value="ACT_6"/>
    <property type="match status" value="1"/>
</dbReference>